<dbReference type="AlphaFoldDB" id="A0A4C1UD86"/>
<gene>
    <name evidence="1" type="ORF">EVAR_19319_1</name>
</gene>
<evidence type="ECO:0000313" key="2">
    <source>
        <dbReference type="Proteomes" id="UP000299102"/>
    </source>
</evidence>
<organism evidence="1 2">
    <name type="scientific">Eumeta variegata</name>
    <name type="common">Bagworm moth</name>
    <name type="synonym">Eumeta japonica</name>
    <dbReference type="NCBI Taxonomy" id="151549"/>
    <lineage>
        <taxon>Eukaryota</taxon>
        <taxon>Metazoa</taxon>
        <taxon>Ecdysozoa</taxon>
        <taxon>Arthropoda</taxon>
        <taxon>Hexapoda</taxon>
        <taxon>Insecta</taxon>
        <taxon>Pterygota</taxon>
        <taxon>Neoptera</taxon>
        <taxon>Endopterygota</taxon>
        <taxon>Lepidoptera</taxon>
        <taxon>Glossata</taxon>
        <taxon>Ditrysia</taxon>
        <taxon>Tineoidea</taxon>
        <taxon>Psychidae</taxon>
        <taxon>Oiketicinae</taxon>
        <taxon>Eumeta</taxon>
    </lineage>
</organism>
<proteinExistence type="predicted"/>
<accession>A0A4C1UD86</accession>
<name>A0A4C1UD86_EUMVA</name>
<dbReference type="EMBL" id="BGZK01000161">
    <property type="protein sequence ID" value="GBP24443.1"/>
    <property type="molecule type" value="Genomic_DNA"/>
</dbReference>
<evidence type="ECO:0000313" key="1">
    <source>
        <dbReference type="EMBL" id="GBP24443.1"/>
    </source>
</evidence>
<comment type="caution">
    <text evidence="1">The sequence shown here is derived from an EMBL/GenBank/DDBJ whole genome shotgun (WGS) entry which is preliminary data.</text>
</comment>
<sequence>MSVLLVSFRFVVPPFNSPTHPSLPPTAAEAEVCVAFSSRACPRRALCYRPLLRNRQSVVPLFVASLVPGLPAAAAAVDESEACGTFVTGKAPRCSHNKFL</sequence>
<dbReference type="Proteomes" id="UP000299102">
    <property type="component" value="Unassembled WGS sequence"/>
</dbReference>
<protein>
    <submittedName>
        <fullName evidence="1">Uncharacterized protein</fullName>
    </submittedName>
</protein>
<reference evidence="1 2" key="1">
    <citation type="journal article" date="2019" name="Commun. Biol.">
        <title>The bagworm genome reveals a unique fibroin gene that provides high tensile strength.</title>
        <authorList>
            <person name="Kono N."/>
            <person name="Nakamura H."/>
            <person name="Ohtoshi R."/>
            <person name="Tomita M."/>
            <person name="Numata K."/>
            <person name="Arakawa K."/>
        </authorList>
    </citation>
    <scope>NUCLEOTIDE SEQUENCE [LARGE SCALE GENOMIC DNA]</scope>
</reference>
<keyword evidence="2" id="KW-1185">Reference proteome</keyword>